<comment type="subcellular location">
    <subcellularLocation>
        <location evidence="1">Membrane</location>
    </subcellularLocation>
</comment>
<evidence type="ECO:0000256" key="1">
    <source>
        <dbReference type="ARBA" id="ARBA00004370"/>
    </source>
</evidence>
<reference evidence="8" key="2">
    <citation type="journal article" date="2024" name="Plant">
        <title>Genomic evolution and insights into agronomic trait innovations of Sesamum species.</title>
        <authorList>
            <person name="Miao H."/>
            <person name="Wang L."/>
            <person name="Qu L."/>
            <person name="Liu H."/>
            <person name="Sun Y."/>
            <person name="Le M."/>
            <person name="Wang Q."/>
            <person name="Wei S."/>
            <person name="Zheng Y."/>
            <person name="Lin W."/>
            <person name="Duan Y."/>
            <person name="Cao H."/>
            <person name="Xiong S."/>
            <person name="Wang X."/>
            <person name="Wei L."/>
            <person name="Li C."/>
            <person name="Ma Q."/>
            <person name="Ju M."/>
            <person name="Zhao R."/>
            <person name="Li G."/>
            <person name="Mu C."/>
            <person name="Tian Q."/>
            <person name="Mei H."/>
            <person name="Zhang T."/>
            <person name="Gao T."/>
            <person name="Zhang H."/>
        </authorList>
    </citation>
    <scope>NUCLEOTIDE SEQUENCE</scope>
    <source>
        <strain evidence="8">G02</strain>
    </source>
</reference>
<keyword evidence="2" id="KW-0813">Transport</keyword>
<dbReference type="EMBL" id="JACGWJ010000013">
    <property type="protein sequence ID" value="KAL0378112.1"/>
    <property type="molecule type" value="Genomic_DNA"/>
</dbReference>
<comment type="similarity">
    <text evidence="6">Belongs to the major facilitator superfamily. Phosphate:H(+) symporter (TC 2.A.1.9) family.</text>
</comment>
<dbReference type="InterPro" id="IPR036259">
    <property type="entry name" value="MFS_trans_sf"/>
</dbReference>
<keyword evidence="3 7" id="KW-0812">Transmembrane</keyword>
<evidence type="ECO:0000256" key="4">
    <source>
        <dbReference type="ARBA" id="ARBA00022989"/>
    </source>
</evidence>
<evidence type="ECO:0000256" key="5">
    <source>
        <dbReference type="ARBA" id="ARBA00023136"/>
    </source>
</evidence>
<dbReference type="GO" id="GO:0016020">
    <property type="term" value="C:membrane"/>
    <property type="evidence" value="ECO:0007669"/>
    <property type="project" value="UniProtKB-SubCell"/>
</dbReference>
<proteinExistence type="inferred from homology"/>
<dbReference type="PANTHER" id="PTHR48020:SF49">
    <property type="entry name" value="SUGAR TRANSPORTER"/>
    <property type="match status" value="1"/>
</dbReference>
<evidence type="ECO:0000256" key="7">
    <source>
        <dbReference type="SAM" id="Phobius"/>
    </source>
</evidence>
<dbReference type="GO" id="GO:0022857">
    <property type="term" value="F:transmembrane transporter activity"/>
    <property type="evidence" value="ECO:0007669"/>
    <property type="project" value="InterPro"/>
</dbReference>
<name>A0AAW2RD57_SESRA</name>
<dbReference type="InterPro" id="IPR050814">
    <property type="entry name" value="Myo-inositol_Transporter"/>
</dbReference>
<accession>A0AAW2RD57</accession>
<protein>
    <submittedName>
        <fullName evidence="8">Polyol transporter 6</fullName>
    </submittedName>
</protein>
<evidence type="ECO:0000313" key="8">
    <source>
        <dbReference type="EMBL" id="KAL0378112.1"/>
    </source>
</evidence>
<dbReference type="SUPFAM" id="SSF103473">
    <property type="entry name" value="MFS general substrate transporter"/>
    <property type="match status" value="1"/>
</dbReference>
<feature type="transmembrane region" description="Helical" evidence="7">
    <location>
        <begin position="12"/>
        <end position="34"/>
    </location>
</feature>
<organism evidence="8">
    <name type="scientific">Sesamum radiatum</name>
    <name type="common">Black benniseed</name>
    <dbReference type="NCBI Taxonomy" id="300843"/>
    <lineage>
        <taxon>Eukaryota</taxon>
        <taxon>Viridiplantae</taxon>
        <taxon>Streptophyta</taxon>
        <taxon>Embryophyta</taxon>
        <taxon>Tracheophyta</taxon>
        <taxon>Spermatophyta</taxon>
        <taxon>Magnoliopsida</taxon>
        <taxon>eudicotyledons</taxon>
        <taxon>Gunneridae</taxon>
        <taxon>Pentapetalae</taxon>
        <taxon>asterids</taxon>
        <taxon>lamiids</taxon>
        <taxon>Lamiales</taxon>
        <taxon>Pedaliaceae</taxon>
        <taxon>Sesamum</taxon>
    </lineage>
</organism>
<dbReference type="Pfam" id="PF00083">
    <property type="entry name" value="Sugar_tr"/>
    <property type="match status" value="1"/>
</dbReference>
<evidence type="ECO:0000256" key="6">
    <source>
        <dbReference type="ARBA" id="ARBA00044504"/>
    </source>
</evidence>
<reference evidence="8" key="1">
    <citation type="submission" date="2020-06" db="EMBL/GenBank/DDBJ databases">
        <authorList>
            <person name="Li T."/>
            <person name="Hu X."/>
            <person name="Zhang T."/>
            <person name="Song X."/>
            <person name="Zhang H."/>
            <person name="Dai N."/>
            <person name="Sheng W."/>
            <person name="Hou X."/>
            <person name="Wei L."/>
        </authorList>
    </citation>
    <scope>NUCLEOTIDE SEQUENCE</scope>
    <source>
        <strain evidence="8">G02</strain>
        <tissue evidence="8">Leaf</tissue>
    </source>
</reference>
<sequence length="67" mass="7467">MTFLSLSSAITIGGAFYLFAGVSVVAWFFVYFCLPETMGRSLEEMEEVFSKDGDDKNGKKQLELVKS</sequence>
<keyword evidence="5 7" id="KW-0472">Membrane</keyword>
<dbReference type="InterPro" id="IPR005828">
    <property type="entry name" value="MFS_sugar_transport-like"/>
</dbReference>
<dbReference type="AlphaFoldDB" id="A0AAW2RD57"/>
<dbReference type="PANTHER" id="PTHR48020">
    <property type="entry name" value="PROTON MYO-INOSITOL COTRANSPORTER"/>
    <property type="match status" value="1"/>
</dbReference>
<evidence type="ECO:0000256" key="3">
    <source>
        <dbReference type="ARBA" id="ARBA00022692"/>
    </source>
</evidence>
<gene>
    <name evidence="8" type="ORF">Sradi_3116700</name>
</gene>
<evidence type="ECO:0000256" key="2">
    <source>
        <dbReference type="ARBA" id="ARBA00022448"/>
    </source>
</evidence>
<dbReference type="Gene3D" id="1.20.1250.20">
    <property type="entry name" value="MFS general substrate transporter like domains"/>
    <property type="match status" value="1"/>
</dbReference>
<comment type="caution">
    <text evidence="8">The sequence shown here is derived from an EMBL/GenBank/DDBJ whole genome shotgun (WGS) entry which is preliminary data.</text>
</comment>
<keyword evidence="4 7" id="KW-1133">Transmembrane helix</keyword>